<reference evidence="1 2" key="1">
    <citation type="submission" date="2023-10" db="EMBL/GenBank/DDBJ databases">
        <title>Bacteria for the degradation of biodegradable plastic PBAT(Polybutylene adipate terephthalate).</title>
        <authorList>
            <person name="Weon H.-Y."/>
            <person name="Yeon J."/>
        </authorList>
    </citation>
    <scope>NUCLEOTIDE SEQUENCE [LARGE SCALE GENOMIC DNA]</scope>
    <source>
        <strain evidence="1 2">SBD 7-3</strain>
    </source>
</reference>
<keyword evidence="2" id="KW-1185">Reference proteome</keyword>
<proteinExistence type="predicted"/>
<gene>
    <name evidence="1" type="ORF">RXV79_16410</name>
</gene>
<organism evidence="1 2">
    <name type="scientific">Piscinibacter gummiphilus</name>
    <dbReference type="NCBI Taxonomy" id="946333"/>
    <lineage>
        <taxon>Bacteria</taxon>
        <taxon>Pseudomonadati</taxon>
        <taxon>Pseudomonadota</taxon>
        <taxon>Betaproteobacteria</taxon>
        <taxon>Burkholderiales</taxon>
        <taxon>Sphaerotilaceae</taxon>
        <taxon>Piscinibacter</taxon>
    </lineage>
</organism>
<evidence type="ECO:0000313" key="2">
    <source>
        <dbReference type="Proteomes" id="UP001303946"/>
    </source>
</evidence>
<name>A0ABZ0CTS2_9BURK</name>
<evidence type="ECO:0000313" key="1">
    <source>
        <dbReference type="EMBL" id="WOB06506.1"/>
    </source>
</evidence>
<sequence>MKQHRPATRAPHGSPQYPERIAAHVTKKQRRAFERMGGSGWLRGLIDRELKKGRKA</sequence>
<dbReference type="EMBL" id="CP136336">
    <property type="protein sequence ID" value="WOB06506.1"/>
    <property type="molecule type" value="Genomic_DNA"/>
</dbReference>
<dbReference type="Proteomes" id="UP001303946">
    <property type="component" value="Chromosome"/>
</dbReference>
<dbReference type="RefSeq" id="WP_316698974.1">
    <property type="nucleotide sequence ID" value="NZ_CP136336.1"/>
</dbReference>
<accession>A0ABZ0CTS2</accession>
<protein>
    <submittedName>
        <fullName evidence="1">Uncharacterized protein</fullName>
    </submittedName>
</protein>